<evidence type="ECO:0000313" key="2">
    <source>
        <dbReference type="EMBL" id="SMG54624.1"/>
    </source>
</evidence>
<protein>
    <recommendedName>
        <fullName evidence="4">Dioxygenase</fullName>
    </recommendedName>
</protein>
<dbReference type="InterPro" id="IPR015889">
    <property type="entry name" value="Intradiol_dOase_core"/>
</dbReference>
<feature type="compositionally biased region" description="Basic and acidic residues" evidence="1">
    <location>
        <begin position="47"/>
        <end position="63"/>
    </location>
</feature>
<keyword evidence="3" id="KW-1185">Reference proteome</keyword>
<comment type="caution">
    <text evidence="2">The sequence shown here is derived from an EMBL/GenBank/DDBJ whole genome shotgun (WGS) entry which is preliminary data.</text>
</comment>
<organism evidence="2 3">
    <name type="scientific">Rhodococcus rhodochrous J3</name>
    <dbReference type="NCBI Taxonomy" id="903528"/>
    <lineage>
        <taxon>Bacteria</taxon>
        <taxon>Bacillati</taxon>
        <taxon>Actinomycetota</taxon>
        <taxon>Actinomycetes</taxon>
        <taxon>Mycobacteriales</taxon>
        <taxon>Nocardiaceae</taxon>
        <taxon>Rhodococcus</taxon>
    </lineage>
</organism>
<feature type="region of interest" description="Disordered" evidence="1">
    <location>
        <begin position="46"/>
        <end position="69"/>
    </location>
</feature>
<evidence type="ECO:0000256" key="1">
    <source>
        <dbReference type="SAM" id="MobiDB-lite"/>
    </source>
</evidence>
<dbReference type="Proteomes" id="UP000193566">
    <property type="component" value="Unassembled WGS sequence"/>
</dbReference>
<reference evidence="2 3" key="1">
    <citation type="submission" date="2017-04" db="EMBL/GenBank/DDBJ databases">
        <authorList>
            <person name="Varghese N."/>
            <person name="Submissions S."/>
        </authorList>
    </citation>
    <scope>NUCLEOTIDE SEQUENCE [LARGE SCALE GENOMIC DNA]</scope>
    <source>
        <strain evidence="2 3">J3</strain>
    </source>
</reference>
<dbReference type="PANTHER" id="PTHR34315:SF1">
    <property type="entry name" value="INTRADIOL RING-CLEAVAGE DIOXYGENASES DOMAIN-CONTAINING PROTEIN-RELATED"/>
    <property type="match status" value="1"/>
</dbReference>
<dbReference type="SUPFAM" id="SSF49482">
    <property type="entry name" value="Aromatic compound dioxygenase"/>
    <property type="match status" value="1"/>
</dbReference>
<proteinExistence type="predicted"/>
<dbReference type="Gene3D" id="2.60.130.10">
    <property type="entry name" value="Aromatic compound dioxygenase"/>
    <property type="match status" value="1"/>
</dbReference>
<dbReference type="EMBL" id="FXAV01000015">
    <property type="protein sequence ID" value="SMG54624.1"/>
    <property type="molecule type" value="Genomic_DNA"/>
</dbReference>
<accession>A0ABY1MG12</accession>
<sequence length="88" mass="9888">MVYPGWYRGRTVHIHLKVHIDRSTVLTTQLYFDEALTDEIFSTVEPYTEHSGRDTRNDTDSIHDPTGTTVTARQGDRVLAAVNAGVDV</sequence>
<name>A0ABY1MG12_RHORH</name>
<evidence type="ECO:0000313" key="3">
    <source>
        <dbReference type="Proteomes" id="UP000193566"/>
    </source>
</evidence>
<dbReference type="PANTHER" id="PTHR34315">
    <property type="match status" value="1"/>
</dbReference>
<evidence type="ECO:0008006" key="4">
    <source>
        <dbReference type="Google" id="ProtNLM"/>
    </source>
</evidence>
<gene>
    <name evidence="2" type="ORF">SAMN02745947_04379</name>
</gene>